<feature type="non-terminal residue" evidence="2">
    <location>
        <position position="1"/>
    </location>
</feature>
<feature type="domain" description="DUF7622" evidence="1">
    <location>
        <begin position="18"/>
        <end position="101"/>
    </location>
</feature>
<dbReference type="AlphaFoldDB" id="A0AAV5SKA9"/>
<dbReference type="InterPro" id="IPR056039">
    <property type="entry name" value="DUF7622"/>
</dbReference>
<evidence type="ECO:0000259" key="1">
    <source>
        <dbReference type="Pfam" id="PF24602"/>
    </source>
</evidence>
<dbReference type="PANTHER" id="PTHR37433">
    <property type="entry name" value="PROTEIN CBG25136-RELATED"/>
    <property type="match status" value="1"/>
</dbReference>
<dbReference type="EMBL" id="BTSX01000001">
    <property type="protein sequence ID" value="GMS81824.1"/>
    <property type="molecule type" value="Genomic_DNA"/>
</dbReference>
<feature type="non-terminal residue" evidence="2">
    <location>
        <position position="105"/>
    </location>
</feature>
<comment type="caution">
    <text evidence="2">The sequence shown here is derived from an EMBL/GenBank/DDBJ whole genome shotgun (WGS) entry which is preliminary data.</text>
</comment>
<reference evidence="2" key="1">
    <citation type="submission" date="2023-10" db="EMBL/GenBank/DDBJ databases">
        <title>Genome assembly of Pristionchus species.</title>
        <authorList>
            <person name="Yoshida K."/>
            <person name="Sommer R.J."/>
        </authorList>
    </citation>
    <scope>NUCLEOTIDE SEQUENCE</scope>
    <source>
        <strain evidence="2">RS0144</strain>
    </source>
</reference>
<evidence type="ECO:0000313" key="3">
    <source>
        <dbReference type="Proteomes" id="UP001432027"/>
    </source>
</evidence>
<keyword evidence="3" id="KW-1185">Reference proteome</keyword>
<organism evidence="2 3">
    <name type="scientific">Pristionchus entomophagus</name>
    <dbReference type="NCBI Taxonomy" id="358040"/>
    <lineage>
        <taxon>Eukaryota</taxon>
        <taxon>Metazoa</taxon>
        <taxon>Ecdysozoa</taxon>
        <taxon>Nematoda</taxon>
        <taxon>Chromadorea</taxon>
        <taxon>Rhabditida</taxon>
        <taxon>Rhabditina</taxon>
        <taxon>Diplogasteromorpha</taxon>
        <taxon>Diplogasteroidea</taxon>
        <taxon>Neodiplogasteridae</taxon>
        <taxon>Pristionchus</taxon>
    </lineage>
</organism>
<dbReference type="Pfam" id="PF24602">
    <property type="entry name" value="DUF7622"/>
    <property type="match status" value="1"/>
</dbReference>
<accession>A0AAV5SKA9</accession>
<name>A0AAV5SKA9_9BILA</name>
<proteinExistence type="predicted"/>
<protein>
    <recommendedName>
        <fullName evidence="1">DUF7622 domain-containing protein</fullName>
    </recommendedName>
</protein>
<sequence>ECMELAEELSTKNFSSSKRQVTCFSYPFTNGLILIDTTKQELSTNGSCKGDICYMSSYNRREYNRGCLTVVHDSLSMTKIDIGGYQYFLLHFYLCEEDYCTREDL</sequence>
<gene>
    <name evidence="2" type="ORF">PENTCL1PPCAC_3999</name>
</gene>
<dbReference type="Proteomes" id="UP001432027">
    <property type="component" value="Unassembled WGS sequence"/>
</dbReference>
<dbReference type="PANTHER" id="PTHR37433:SF19">
    <property type="entry name" value="ACTIVIN_RECP DOMAIN-CONTAINING PROTEIN"/>
    <property type="match status" value="1"/>
</dbReference>
<evidence type="ECO:0000313" key="2">
    <source>
        <dbReference type="EMBL" id="GMS81824.1"/>
    </source>
</evidence>